<feature type="compositionally biased region" description="Polar residues" evidence="1">
    <location>
        <begin position="325"/>
        <end position="342"/>
    </location>
</feature>
<sequence length="787" mass="81227">MCLAPACAGICEILPSTPLSLTHPGSPLGSLGSPQLNEIVKLLRQAPRAPECTRPLLDALLTRTLAGQLWGMATAERPAVFARMLWDRPDPAAAAAAAPSPQPPPAPATAVPAPTDGSGAPPPPPPPPSPRGREPPPLSARQQATLRLLRHRAHQQYALPEIYLRAQCCDILRGALKTQAFVEADPPALETPALCALSPALQWLSRCMSASQAADSQPPASPSASPPPPPAPRPSGAPVPLARFQSASSSVATSSSTGLSSLGPGALFATPPRPTAAPAASPAPPTAGFRVPLAHVGAYGQPPTTPLAIRRSSSAYPSVTAAIASPSTPSGAGPQPSATTSAGLCHVRHHRRRHRGRSSQPGQYRPTHFERHYQVQAAAHLLGQHCPLLTREGQVFFLPESSPAAAAGGLLCSEAASEETQEEAADPGAPNAALLELMLLFGGPAALPPSGLGPPALPQGPPPGATGATGSLLAQFDHHLKRFHIGHIYRASGPHPQHHPQHPLPSLGIPWGGSTSGTSTGHPVRTSLASPSMKWFATSAGASGIGPAPTERHPSCNSTRHPCEGPPPGTEERPIGTPTHSRHPPQVFPRCRHPPRAARACFPTGPTCAPSAGPCPPRPTWRPAGLPHPQRRGLFEAAEALAGQPGQGPEGVAGLGPGRDGAPVPLLVCSADIMYRANGAIPEVPVAEVAMAPICPRALPVPVPVPVPLCLCLCLCLCPTGSVPWSARCTVAWAWAPPLRGAAEPPRPLHGLWWSPSPRSPTPPGPTSSGRLTSITPITQHPSHAHY</sequence>
<feature type="region of interest" description="Disordered" evidence="1">
    <location>
        <begin position="450"/>
        <end position="469"/>
    </location>
</feature>
<dbReference type="Proteomes" id="UP001141327">
    <property type="component" value="Unassembled WGS sequence"/>
</dbReference>
<evidence type="ECO:0000313" key="3">
    <source>
        <dbReference type="Proteomes" id="UP001141327"/>
    </source>
</evidence>
<feature type="region of interest" description="Disordered" evidence="1">
    <location>
        <begin position="212"/>
        <end position="284"/>
    </location>
</feature>
<keyword evidence="3" id="KW-1185">Reference proteome</keyword>
<name>A0ABQ8UPK9_9EUKA</name>
<feature type="compositionally biased region" description="Basic residues" evidence="1">
    <location>
        <begin position="346"/>
        <end position="357"/>
    </location>
</feature>
<feature type="region of interest" description="Disordered" evidence="1">
    <location>
        <begin position="92"/>
        <end position="139"/>
    </location>
</feature>
<feature type="region of interest" description="Disordered" evidence="1">
    <location>
        <begin position="541"/>
        <end position="588"/>
    </location>
</feature>
<feature type="region of interest" description="Disordered" evidence="1">
    <location>
        <begin position="322"/>
        <end position="365"/>
    </location>
</feature>
<dbReference type="EMBL" id="JAPMOS010000009">
    <property type="protein sequence ID" value="KAJ4461112.1"/>
    <property type="molecule type" value="Genomic_DNA"/>
</dbReference>
<feature type="compositionally biased region" description="Low complexity" evidence="1">
    <location>
        <begin position="238"/>
        <end position="263"/>
    </location>
</feature>
<feature type="compositionally biased region" description="Pro residues" evidence="1">
    <location>
        <begin position="219"/>
        <end position="237"/>
    </location>
</feature>
<evidence type="ECO:0000256" key="1">
    <source>
        <dbReference type="SAM" id="MobiDB-lite"/>
    </source>
</evidence>
<feature type="compositionally biased region" description="Low complexity" evidence="1">
    <location>
        <begin position="108"/>
        <end position="119"/>
    </location>
</feature>
<protein>
    <submittedName>
        <fullName evidence="2">Uncharacterized protein</fullName>
    </submittedName>
</protein>
<feature type="compositionally biased region" description="Pro residues" evidence="1">
    <location>
        <begin position="271"/>
        <end position="284"/>
    </location>
</feature>
<feature type="compositionally biased region" description="Polar residues" evidence="1">
    <location>
        <begin position="775"/>
        <end position="787"/>
    </location>
</feature>
<gene>
    <name evidence="2" type="ORF">PAPYR_2563</name>
</gene>
<accession>A0ABQ8UPK9</accession>
<feature type="region of interest" description="Disordered" evidence="1">
    <location>
        <begin position="751"/>
        <end position="787"/>
    </location>
</feature>
<proteinExistence type="predicted"/>
<feature type="compositionally biased region" description="Pro residues" evidence="1">
    <location>
        <begin position="120"/>
        <end position="138"/>
    </location>
</feature>
<evidence type="ECO:0000313" key="2">
    <source>
        <dbReference type="EMBL" id="KAJ4461112.1"/>
    </source>
</evidence>
<comment type="caution">
    <text evidence="2">The sequence shown here is derived from an EMBL/GenBank/DDBJ whole genome shotgun (WGS) entry which is preliminary data.</text>
</comment>
<feature type="compositionally biased region" description="Pro residues" evidence="1">
    <location>
        <begin position="451"/>
        <end position="464"/>
    </location>
</feature>
<reference evidence="2" key="1">
    <citation type="journal article" date="2022" name="bioRxiv">
        <title>Genomics of Preaxostyla Flagellates Illuminates Evolutionary Transitions and the Path Towards Mitochondrial Loss.</title>
        <authorList>
            <person name="Novak L.V.F."/>
            <person name="Treitli S.C."/>
            <person name="Pyrih J."/>
            <person name="Halakuc P."/>
            <person name="Pipaliya S.V."/>
            <person name="Vacek V."/>
            <person name="Brzon O."/>
            <person name="Soukal P."/>
            <person name="Eme L."/>
            <person name="Dacks J.B."/>
            <person name="Karnkowska A."/>
            <person name="Elias M."/>
            <person name="Hampl V."/>
        </authorList>
    </citation>
    <scope>NUCLEOTIDE SEQUENCE</scope>
    <source>
        <strain evidence="2">RCP-MX</strain>
    </source>
</reference>
<organism evidence="2 3">
    <name type="scientific">Paratrimastix pyriformis</name>
    <dbReference type="NCBI Taxonomy" id="342808"/>
    <lineage>
        <taxon>Eukaryota</taxon>
        <taxon>Metamonada</taxon>
        <taxon>Preaxostyla</taxon>
        <taxon>Paratrimastigidae</taxon>
        <taxon>Paratrimastix</taxon>
    </lineage>
</organism>